<protein>
    <submittedName>
        <fullName evidence="1">Uncharacterized protein</fullName>
    </submittedName>
</protein>
<proteinExistence type="predicted"/>
<gene>
    <name evidence="1" type="ORF">NLG97_g2347</name>
</gene>
<comment type="caution">
    <text evidence="1">The sequence shown here is derived from an EMBL/GenBank/DDBJ whole genome shotgun (WGS) entry which is preliminary data.</text>
</comment>
<organism evidence="1 2">
    <name type="scientific">Lecanicillium saksenae</name>
    <dbReference type="NCBI Taxonomy" id="468837"/>
    <lineage>
        <taxon>Eukaryota</taxon>
        <taxon>Fungi</taxon>
        <taxon>Dikarya</taxon>
        <taxon>Ascomycota</taxon>
        <taxon>Pezizomycotina</taxon>
        <taxon>Sordariomycetes</taxon>
        <taxon>Hypocreomycetidae</taxon>
        <taxon>Hypocreales</taxon>
        <taxon>Cordycipitaceae</taxon>
        <taxon>Lecanicillium</taxon>
    </lineage>
</organism>
<dbReference type="EMBL" id="JANAKD010000155">
    <property type="protein sequence ID" value="KAJ3496855.1"/>
    <property type="molecule type" value="Genomic_DNA"/>
</dbReference>
<sequence length="733" mass="79883">MRVGCLQFAPKLGEVDHNLNRADAILTKAKFDDPDLIVLPEMAFTGTNFGSEKDKVPFLEPSASGVTSLWARTAAIKYGCTVAAGYPESANWSTAQPASAEHDSSVIMVNAAGETIANHSCGTWGMREDGFSNTVLPGLGKASMGHGELKGPLSTGLFLISFLRRFRLTGKGLGKSEFLESEKTQAFARHLLHQHSRIAVIPMAWTTAERQRKFSCRPQEPEMDSLTCCVRRLEPLIRAEMEEETIVVLCNRAGSDGSATYAGTSAVIGIKGGEVLVYGLLGRCNKEILVVDTANGPIAKLVSPPDEEEDLGVEWDEESSDDVDESEAEPLTPETTTGQSLDPIVPSLQKSIVDEGTKQPEENAGLIAVARLPLTNAGPTIAVKRMATVRPKLVIPASVSNSLPPQEIKANRFLSQSVYRGRGNPAPSASTPCRNGTTPRERYETSGQMESGKTSKDYREVSTPITAFQDFTPVSAFFGWPTGENSQELPDMPLLPTTIALVRDPQVVPLQQNKVSTSRTTEQARRALSARPGTPQVPRHYFAWPRSHRPSVSRAERSHTCTSTIEVCADFKRPVSPKFRNAASATQLYGGKEECGAITTLVNPSMVARGSNPGRDLENRGRLRHGRTEYEEKGRSSSCDSIRNELLHRKVKGSDQSTVRIGRGKRSQSTSERLQGSSLERNEHPQLRNCRSQVLGSNANAMARRAGFNSWPISREELQRAASAIHESLVKHS</sequence>
<keyword evidence="2" id="KW-1185">Reference proteome</keyword>
<name>A0ACC1R3V3_9HYPO</name>
<evidence type="ECO:0000313" key="1">
    <source>
        <dbReference type="EMBL" id="KAJ3496855.1"/>
    </source>
</evidence>
<accession>A0ACC1R3V3</accession>
<reference evidence="1" key="1">
    <citation type="submission" date="2022-07" db="EMBL/GenBank/DDBJ databases">
        <title>Genome Sequence of Lecanicillium saksenae.</title>
        <authorList>
            <person name="Buettner E."/>
        </authorList>
    </citation>
    <scope>NUCLEOTIDE SEQUENCE</scope>
    <source>
        <strain evidence="1">VT-O1</strain>
    </source>
</reference>
<evidence type="ECO:0000313" key="2">
    <source>
        <dbReference type="Proteomes" id="UP001148737"/>
    </source>
</evidence>
<dbReference type="Proteomes" id="UP001148737">
    <property type="component" value="Unassembled WGS sequence"/>
</dbReference>